<gene>
    <name evidence="1" type="ORF">CFter6_2261</name>
</gene>
<name>A0A127PB17_9BURK</name>
<dbReference type="OrthoDB" id="8527613at2"/>
<evidence type="ECO:0008006" key="3">
    <source>
        <dbReference type="Google" id="ProtNLM"/>
    </source>
</evidence>
<proteinExistence type="predicted"/>
<protein>
    <recommendedName>
        <fullName evidence="3">DUF4936 domain-containing protein</fullName>
    </recommendedName>
</protein>
<dbReference type="PATRIC" id="fig|158899.10.peg.2258"/>
<dbReference type="EMBL" id="CP013232">
    <property type="protein sequence ID" value="AMO94948.1"/>
    <property type="molecule type" value="Genomic_DNA"/>
</dbReference>
<dbReference type="AlphaFoldDB" id="A0A127PB17"/>
<organism evidence="1">
    <name type="scientific">Collimonas fungivorans</name>
    <dbReference type="NCBI Taxonomy" id="158899"/>
    <lineage>
        <taxon>Bacteria</taxon>
        <taxon>Pseudomonadati</taxon>
        <taxon>Pseudomonadota</taxon>
        <taxon>Betaproteobacteria</taxon>
        <taxon>Burkholderiales</taxon>
        <taxon>Oxalobacteraceae</taxon>
        <taxon>Collimonas</taxon>
    </lineage>
</organism>
<accession>A0A127PB17</accession>
<dbReference type="InterPro" id="IPR032556">
    <property type="entry name" value="DUF4936"/>
</dbReference>
<sequence length="97" mass="10780">MSSDLYIYYRVAAGNAQQFDQAAAKMLAGLSLQYQIATALKRSPEIKDEHHTWMEVYSSVPPDFTKIIDQAVAEHGLAALIDGPRRTEFFVNISSCA</sequence>
<dbReference type="Pfam" id="PF16290">
    <property type="entry name" value="DUF4936"/>
    <property type="match status" value="1"/>
</dbReference>
<evidence type="ECO:0000313" key="2">
    <source>
        <dbReference type="Proteomes" id="UP000072421"/>
    </source>
</evidence>
<evidence type="ECO:0000313" key="1">
    <source>
        <dbReference type="EMBL" id="AMO94948.1"/>
    </source>
</evidence>
<dbReference type="Proteomes" id="UP000072421">
    <property type="component" value="Chromosome"/>
</dbReference>
<reference evidence="1 2" key="1">
    <citation type="submission" date="2015-11" db="EMBL/GenBank/DDBJ databases">
        <title>Exploring the genomic traits of fungus-feeding bacterial genus Collimonas.</title>
        <authorList>
            <person name="Song C."/>
            <person name="Schmidt R."/>
            <person name="de Jager V."/>
            <person name="Krzyzanowska D."/>
            <person name="Jongedijk E."/>
            <person name="Cankar K."/>
            <person name="Beekwilder J."/>
            <person name="van Veen A."/>
            <person name="de Boer W."/>
            <person name="van Veen J.A."/>
            <person name="Garbeva P."/>
        </authorList>
    </citation>
    <scope>NUCLEOTIDE SEQUENCE [LARGE SCALE GENOMIC DNA]</scope>
    <source>
        <strain evidence="1 2">Ter6</strain>
    </source>
</reference>